<protein>
    <submittedName>
        <fullName evidence="2">Uncharacterized protein</fullName>
    </submittedName>
</protein>
<dbReference type="RefSeq" id="XP_003294682.1">
    <property type="nucleotide sequence ID" value="XM_003294634.1"/>
</dbReference>
<dbReference type="OrthoDB" id="20314at2759"/>
<organism evidence="2 3">
    <name type="scientific">Dictyostelium purpureum</name>
    <name type="common">Slime mold</name>
    <dbReference type="NCBI Taxonomy" id="5786"/>
    <lineage>
        <taxon>Eukaryota</taxon>
        <taxon>Amoebozoa</taxon>
        <taxon>Evosea</taxon>
        <taxon>Eumycetozoa</taxon>
        <taxon>Dictyostelia</taxon>
        <taxon>Dictyosteliales</taxon>
        <taxon>Dictyosteliaceae</taxon>
        <taxon>Dictyostelium</taxon>
    </lineage>
</organism>
<feature type="region of interest" description="Disordered" evidence="1">
    <location>
        <begin position="43"/>
        <end position="74"/>
    </location>
</feature>
<gene>
    <name evidence="2" type="ORF">DICPUDRAFT_159717</name>
</gene>
<proteinExistence type="predicted"/>
<dbReference type="AlphaFoldDB" id="F1A4T8"/>
<keyword evidence="3" id="KW-1185">Reference proteome</keyword>
<dbReference type="Proteomes" id="UP000001064">
    <property type="component" value="Unassembled WGS sequence"/>
</dbReference>
<dbReference type="eggNOG" id="ENOG502RIP5">
    <property type="taxonomic scope" value="Eukaryota"/>
</dbReference>
<evidence type="ECO:0000256" key="1">
    <source>
        <dbReference type="SAM" id="MobiDB-lite"/>
    </source>
</evidence>
<reference evidence="3" key="1">
    <citation type="journal article" date="2011" name="Genome Biol.">
        <title>Comparative genomics of the social amoebae Dictyostelium discoideum and Dictyostelium purpureum.</title>
        <authorList>
            <consortium name="US DOE Joint Genome Institute (JGI-PGF)"/>
            <person name="Sucgang R."/>
            <person name="Kuo A."/>
            <person name="Tian X."/>
            <person name="Salerno W."/>
            <person name="Parikh A."/>
            <person name="Feasley C.L."/>
            <person name="Dalin E."/>
            <person name="Tu H."/>
            <person name="Huang E."/>
            <person name="Barry K."/>
            <person name="Lindquist E."/>
            <person name="Shapiro H."/>
            <person name="Bruce D."/>
            <person name="Schmutz J."/>
            <person name="Salamov A."/>
            <person name="Fey P."/>
            <person name="Gaudet P."/>
            <person name="Anjard C."/>
            <person name="Babu M.M."/>
            <person name="Basu S."/>
            <person name="Bushmanova Y."/>
            <person name="van der Wel H."/>
            <person name="Katoh-Kurasawa M."/>
            <person name="Dinh C."/>
            <person name="Coutinho P.M."/>
            <person name="Saito T."/>
            <person name="Elias M."/>
            <person name="Schaap P."/>
            <person name="Kay R.R."/>
            <person name="Henrissat B."/>
            <person name="Eichinger L."/>
            <person name="Rivero F."/>
            <person name="Putnam N.H."/>
            <person name="West C.M."/>
            <person name="Loomis W.F."/>
            <person name="Chisholm R.L."/>
            <person name="Shaulsky G."/>
            <person name="Strassmann J.E."/>
            <person name="Queller D.C."/>
            <person name="Kuspa A."/>
            <person name="Grigoriev I.V."/>
        </authorList>
    </citation>
    <scope>NUCLEOTIDE SEQUENCE [LARGE SCALE GENOMIC DNA]</scope>
    <source>
        <strain evidence="3">QSDP1</strain>
    </source>
</reference>
<dbReference type="KEGG" id="dpp:DICPUDRAFT_159717"/>
<name>F1A4T8_DICPU</name>
<accession>F1A4T8</accession>
<sequence length="74" mass="8790">MEEYNKKLKILDPYAKPIPLDTSDNNEDPMQFFLKMERLNAMEQRKAELRAQMEKDKNNNNNNNNNNNSNDQSK</sequence>
<dbReference type="EMBL" id="GL871542">
    <property type="protein sequence ID" value="EGC28797.1"/>
    <property type="molecule type" value="Genomic_DNA"/>
</dbReference>
<evidence type="ECO:0000313" key="2">
    <source>
        <dbReference type="EMBL" id="EGC28797.1"/>
    </source>
</evidence>
<feature type="compositionally biased region" description="Low complexity" evidence="1">
    <location>
        <begin position="59"/>
        <end position="74"/>
    </location>
</feature>
<dbReference type="GeneID" id="10507213"/>
<dbReference type="InParanoid" id="F1A4T8"/>
<evidence type="ECO:0000313" key="3">
    <source>
        <dbReference type="Proteomes" id="UP000001064"/>
    </source>
</evidence>
<dbReference type="VEuPathDB" id="AmoebaDB:DICPUDRAFT_159717"/>
<feature type="compositionally biased region" description="Basic and acidic residues" evidence="1">
    <location>
        <begin position="43"/>
        <end position="58"/>
    </location>
</feature>